<accession>A0A3B0T6P6</accession>
<organism evidence="1">
    <name type="scientific">hydrothermal vent metagenome</name>
    <dbReference type="NCBI Taxonomy" id="652676"/>
    <lineage>
        <taxon>unclassified sequences</taxon>
        <taxon>metagenomes</taxon>
        <taxon>ecological metagenomes</taxon>
    </lineage>
</organism>
<evidence type="ECO:0008006" key="2">
    <source>
        <dbReference type="Google" id="ProtNLM"/>
    </source>
</evidence>
<evidence type="ECO:0000313" key="1">
    <source>
        <dbReference type="EMBL" id="VAW09017.1"/>
    </source>
</evidence>
<proteinExistence type="predicted"/>
<sequence length="99" mass="10390">ASHRMIIVLADGMTRGSVAALAETVASIERGGTTVLGIGIGDDTVRAAYSRAQVVEQPLTLASAMIDGVRSTLYRSIAESGSDVWWVHAGDRALETFAN</sequence>
<protein>
    <recommendedName>
        <fullName evidence="2">VWFA domain-containing protein</fullName>
    </recommendedName>
</protein>
<dbReference type="AlphaFoldDB" id="A0A3B0T6P6"/>
<dbReference type="EMBL" id="UOEI01000667">
    <property type="protein sequence ID" value="VAW09017.1"/>
    <property type="molecule type" value="Genomic_DNA"/>
</dbReference>
<reference evidence="1" key="1">
    <citation type="submission" date="2018-06" db="EMBL/GenBank/DDBJ databases">
        <authorList>
            <person name="Zhirakovskaya E."/>
        </authorList>
    </citation>
    <scope>NUCLEOTIDE SEQUENCE</scope>
</reference>
<name>A0A3B0T6P6_9ZZZZ</name>
<feature type="non-terminal residue" evidence="1">
    <location>
        <position position="1"/>
    </location>
</feature>
<gene>
    <name evidence="1" type="ORF">MNBD_ACTINO01-1472</name>
</gene>